<dbReference type="InterPro" id="IPR013783">
    <property type="entry name" value="Ig-like_fold"/>
</dbReference>
<accession>A0A8B7Y6M6</accession>
<feature type="region of interest" description="Disordered" evidence="1">
    <location>
        <begin position="1"/>
        <end position="34"/>
    </location>
</feature>
<feature type="domain" description="Fibronectin type-III" evidence="3">
    <location>
        <begin position="537"/>
        <end position="627"/>
    </location>
</feature>
<dbReference type="Proteomes" id="UP000694845">
    <property type="component" value="Unplaced"/>
</dbReference>
<protein>
    <submittedName>
        <fullName evidence="5">Fibronectin type-III domain-containing protein 3A-like</fullName>
    </submittedName>
</protein>
<dbReference type="PANTHER" id="PTHR24099">
    <property type="entry name" value="E3 UBIQUITIN-PROTEIN LIGASE TRIM36-RELATED"/>
    <property type="match status" value="1"/>
</dbReference>
<gene>
    <name evidence="5" type="primary">LOC110977831</name>
</gene>
<dbReference type="SMART" id="SM00060">
    <property type="entry name" value="FN3"/>
    <property type="match status" value="9"/>
</dbReference>
<sequence>MENGANSRQGNGRKKRHSGGGSQRIDENEEDPHVKKLRDILSNIQPPDVYNRMPRSVSVRWSLPQVHSGNVDCCSEDDVDLSSTRFELVLSERNRSGSSKTFYCHGTENKYQIPDLKPATEYQLSVCAILDNVKGALSQPAVFETQGCPPDVPLIPRLTGRTKNSLGLRWTPPLANGSKIHSYLLQCDKGSGSGSFVDVYEGPDRMFKVTKLQPSTLYRFRLQAINDFGASDFSPEVSYYSSGSAPNQPEPPTLREASAHSLHLEWEKSAGEINGYILEMDDETKRYGFQVVYRGEETNHQCKNLARNSEFKFRLCAFNEEGNSRSSGVVAFQTLPDVPRAPCKLSLKGKVHSTGFKVSWDPPKDAGGSDVTSYCLQMNNGTNEPFRSVYEGLERECNLDNLEPGHTYRLRVQCSSRGGESAFSDVCSVTTFPVCPGQCLPPRLHGKPRATSVNLRWSPPEYHGGTSLQEYTMEMTTAADDTPKEVYRGGTSIMECTVGTLLPGRPYAFRLRAFNRIGPGPLSDPLHVTTAAGPPDSPTELVVSSRGTSVAYVSWEKPCCNGAEVHEYRLERASQNGSFSTVYNGFAPYCELKFLQPATFYYLRVQAINSAGPGPFSDVATYESPPSSPEAVASLRLLSSTSESLLIRWTEPNCCGAEILSYNIDIGEKPVISVPGHAKEHCLEMLQPNTKYRIRIQAVNSIGVGPYSASLKVTTKALPPDPPRLECALYSHQSLKLKWGDSVKSPVDVRIQNYTLEMEDRKGRYCMVYSGANVSHKVSKLSEQTSYRFRIFASNDAGDGPYSESYTFTTTKAPPPCLKTPKVSHVTEDCCVVVWQALGNIQNDVVIYQCQCQRVRDSEIKLVYRGSGSSIIVPDLSPGTEYRVRACAVRLPEDGGPELVGAYSPWESFQTASPLATTVASAASSVAASEDAQRDEDAPAEPKGLEDQKIVAIFLAGFFFVAVIFAWIVAFYH</sequence>
<name>A0A8B7Y6M6_ACAPL</name>
<keyword evidence="2" id="KW-1133">Transmembrane helix</keyword>
<dbReference type="AlphaFoldDB" id="A0A8B7Y6M6"/>
<dbReference type="PANTHER" id="PTHR24099:SF11">
    <property type="entry name" value="FIBRONECTIN TYPE III DOMAIN-CONTAINING 3BA-RELATED"/>
    <property type="match status" value="1"/>
</dbReference>
<feature type="domain" description="Fibronectin type-III" evidence="3">
    <location>
        <begin position="719"/>
        <end position="814"/>
    </location>
</feature>
<evidence type="ECO:0000259" key="3">
    <source>
        <dbReference type="PROSITE" id="PS50853"/>
    </source>
</evidence>
<organism evidence="4 5">
    <name type="scientific">Acanthaster planci</name>
    <name type="common">Crown-of-thorns starfish</name>
    <dbReference type="NCBI Taxonomy" id="133434"/>
    <lineage>
        <taxon>Eukaryota</taxon>
        <taxon>Metazoa</taxon>
        <taxon>Echinodermata</taxon>
        <taxon>Eleutherozoa</taxon>
        <taxon>Asterozoa</taxon>
        <taxon>Asteroidea</taxon>
        <taxon>Valvatacea</taxon>
        <taxon>Valvatida</taxon>
        <taxon>Acanthasteridae</taxon>
        <taxon>Acanthaster</taxon>
    </lineage>
</organism>
<keyword evidence="4" id="KW-1185">Reference proteome</keyword>
<evidence type="ECO:0000313" key="4">
    <source>
        <dbReference type="Proteomes" id="UP000694845"/>
    </source>
</evidence>
<keyword evidence="2" id="KW-0472">Membrane</keyword>
<dbReference type="InterPro" id="IPR050617">
    <property type="entry name" value="E3_ligase_FN3/SPRY"/>
</dbReference>
<keyword evidence="2" id="KW-0812">Transmembrane</keyword>
<feature type="domain" description="Fibronectin type-III" evidence="3">
    <location>
        <begin position="817"/>
        <end position="914"/>
    </location>
</feature>
<feature type="compositionally biased region" description="Polar residues" evidence="1">
    <location>
        <begin position="1"/>
        <end position="10"/>
    </location>
</feature>
<feature type="transmembrane region" description="Helical" evidence="2">
    <location>
        <begin position="950"/>
        <end position="972"/>
    </location>
</feature>
<feature type="domain" description="Fibronectin type-III" evidence="3">
    <location>
        <begin position="152"/>
        <end position="244"/>
    </location>
</feature>
<feature type="domain" description="Fibronectin type-III" evidence="3">
    <location>
        <begin position="438"/>
        <end position="533"/>
    </location>
</feature>
<dbReference type="OMA" id="GETEAMC"/>
<dbReference type="SUPFAM" id="SSF49265">
    <property type="entry name" value="Fibronectin type III"/>
    <property type="match status" value="5"/>
</dbReference>
<feature type="domain" description="Fibronectin type-III" evidence="3">
    <location>
        <begin position="248"/>
        <end position="337"/>
    </location>
</feature>
<dbReference type="GeneID" id="110977831"/>
<dbReference type="KEGG" id="aplc:110977831"/>
<dbReference type="Pfam" id="PF00041">
    <property type="entry name" value="fn3"/>
    <property type="match status" value="7"/>
</dbReference>
<evidence type="ECO:0000256" key="2">
    <source>
        <dbReference type="SAM" id="Phobius"/>
    </source>
</evidence>
<evidence type="ECO:0000313" key="5">
    <source>
        <dbReference type="RefSeq" id="XP_022087990.1"/>
    </source>
</evidence>
<dbReference type="OrthoDB" id="443915at2759"/>
<feature type="domain" description="Fibronectin type-III" evidence="3">
    <location>
        <begin position="43"/>
        <end position="148"/>
    </location>
</feature>
<dbReference type="Gene3D" id="2.60.40.10">
    <property type="entry name" value="Immunoglobulins"/>
    <property type="match status" value="9"/>
</dbReference>
<proteinExistence type="predicted"/>
<feature type="domain" description="Fibronectin type-III" evidence="3">
    <location>
        <begin position="338"/>
        <end position="434"/>
    </location>
</feature>
<dbReference type="PROSITE" id="PS50853">
    <property type="entry name" value="FN3"/>
    <property type="match status" value="9"/>
</dbReference>
<evidence type="ECO:0000256" key="1">
    <source>
        <dbReference type="SAM" id="MobiDB-lite"/>
    </source>
</evidence>
<feature type="domain" description="Fibronectin type-III" evidence="3">
    <location>
        <begin position="631"/>
        <end position="718"/>
    </location>
</feature>
<dbReference type="PRINTS" id="PR00014">
    <property type="entry name" value="FNTYPEIII"/>
</dbReference>
<dbReference type="InterPro" id="IPR036116">
    <property type="entry name" value="FN3_sf"/>
</dbReference>
<reference evidence="5" key="1">
    <citation type="submission" date="2025-08" db="UniProtKB">
        <authorList>
            <consortium name="RefSeq"/>
        </authorList>
    </citation>
    <scope>IDENTIFICATION</scope>
</reference>
<dbReference type="FunFam" id="2.60.40.10:FF:000373">
    <property type="entry name" value="fibronectin type-III domain-containing protein 3A isoform X1"/>
    <property type="match status" value="1"/>
</dbReference>
<dbReference type="CDD" id="cd00063">
    <property type="entry name" value="FN3"/>
    <property type="match status" value="9"/>
</dbReference>
<dbReference type="InterPro" id="IPR003961">
    <property type="entry name" value="FN3_dom"/>
</dbReference>
<dbReference type="RefSeq" id="XP_022087990.1">
    <property type="nucleotide sequence ID" value="XM_022232298.1"/>
</dbReference>